<dbReference type="AlphaFoldDB" id="A0A931E8G8"/>
<reference evidence="1" key="1">
    <citation type="submission" date="2020-11" db="EMBL/GenBank/DDBJ databases">
        <title>Bacterial whole genome sequence for Panacibacter sp. DH6.</title>
        <authorList>
            <person name="Le V."/>
            <person name="Ko S."/>
            <person name="Ahn C.-Y."/>
            <person name="Oh H.-M."/>
        </authorList>
    </citation>
    <scope>NUCLEOTIDE SEQUENCE</scope>
    <source>
        <strain evidence="1">DH6</strain>
    </source>
</reference>
<dbReference type="RefSeq" id="WP_196989700.1">
    <property type="nucleotide sequence ID" value="NZ_JADWYR010000001.1"/>
</dbReference>
<comment type="caution">
    <text evidence="1">The sequence shown here is derived from an EMBL/GenBank/DDBJ whole genome shotgun (WGS) entry which is preliminary data.</text>
</comment>
<dbReference type="Proteomes" id="UP000628448">
    <property type="component" value="Unassembled WGS sequence"/>
</dbReference>
<gene>
    <name evidence="1" type="ORF">I5907_05415</name>
</gene>
<name>A0A931E8G8_9BACT</name>
<protein>
    <submittedName>
        <fullName evidence="1">Uncharacterized protein</fullName>
    </submittedName>
</protein>
<organism evidence="1 2">
    <name type="scientific">Panacibacter microcysteis</name>
    <dbReference type="NCBI Taxonomy" id="2793269"/>
    <lineage>
        <taxon>Bacteria</taxon>
        <taxon>Pseudomonadati</taxon>
        <taxon>Bacteroidota</taxon>
        <taxon>Chitinophagia</taxon>
        <taxon>Chitinophagales</taxon>
        <taxon>Chitinophagaceae</taxon>
        <taxon>Panacibacter</taxon>
    </lineage>
</organism>
<sequence>MLAMIYNQTSAQELINIRSTIAHLEPLKNLLSDVRQEMNKIASHTNDKGMRGSLLNFVSETGACEEQINSYITSLLHVFPVEEVKPLSARQLMGPLFDCPFDCAKTYEKKIVKHFRVTINDYKVIREIRELMKSLLNEVLYSFLKIRMLSSFSVKELRAESNLF</sequence>
<keyword evidence="2" id="KW-1185">Reference proteome</keyword>
<proteinExistence type="predicted"/>
<evidence type="ECO:0000313" key="2">
    <source>
        <dbReference type="Proteomes" id="UP000628448"/>
    </source>
</evidence>
<dbReference type="EMBL" id="JADWYR010000001">
    <property type="protein sequence ID" value="MBG9375661.1"/>
    <property type="molecule type" value="Genomic_DNA"/>
</dbReference>
<evidence type="ECO:0000313" key="1">
    <source>
        <dbReference type="EMBL" id="MBG9375661.1"/>
    </source>
</evidence>
<accession>A0A931E8G8</accession>